<evidence type="ECO:0000256" key="1">
    <source>
        <dbReference type="SAM" id="MobiDB-lite"/>
    </source>
</evidence>
<dbReference type="RefSeq" id="WP_139915589.1">
    <property type="nucleotide sequence ID" value="NZ_CBCSLE010000168.1"/>
</dbReference>
<keyword evidence="4" id="KW-1185">Reference proteome</keyword>
<protein>
    <submittedName>
        <fullName evidence="3">Uncharacterized protein</fullName>
    </submittedName>
</protein>
<keyword evidence="2" id="KW-0472">Membrane</keyword>
<dbReference type="Proteomes" id="UP000537825">
    <property type="component" value="Unassembled WGS sequence"/>
</dbReference>
<feature type="transmembrane region" description="Helical" evidence="2">
    <location>
        <begin position="9"/>
        <end position="27"/>
    </location>
</feature>
<reference evidence="3 4" key="1">
    <citation type="submission" date="2020-01" db="EMBL/GenBank/DDBJ databases">
        <title>The draft genome sequence of Corallococcus exiguus DSM 14696.</title>
        <authorList>
            <person name="Zhang X."/>
            <person name="Zhu H."/>
        </authorList>
    </citation>
    <scope>NUCLEOTIDE SEQUENCE [LARGE SCALE GENOMIC DNA]</scope>
    <source>
        <strain evidence="3 4">DSM 14696</strain>
    </source>
</reference>
<sequence>MELEPRTRAWSIVAMSLLCVVLAWVLLRTPPHPGQSLEPTEPTEEPTRGNPYRGWPLFQGWQIPQPPDTPPAHDTKPSNAPRQR</sequence>
<dbReference type="EMBL" id="JAAAPK010000017">
    <property type="protein sequence ID" value="NBC46038.1"/>
    <property type="molecule type" value="Genomic_DNA"/>
</dbReference>
<proteinExistence type="predicted"/>
<keyword evidence="2" id="KW-1133">Transmembrane helix</keyword>
<dbReference type="AlphaFoldDB" id="A0A7X4YIJ7"/>
<name>A0A7X4YIJ7_9BACT</name>
<evidence type="ECO:0000313" key="3">
    <source>
        <dbReference type="EMBL" id="NBC46038.1"/>
    </source>
</evidence>
<comment type="caution">
    <text evidence="3">The sequence shown here is derived from an EMBL/GenBank/DDBJ whole genome shotgun (WGS) entry which is preliminary data.</text>
</comment>
<organism evidence="3 4">
    <name type="scientific">Corallococcus exiguus</name>
    <dbReference type="NCBI Taxonomy" id="83462"/>
    <lineage>
        <taxon>Bacteria</taxon>
        <taxon>Pseudomonadati</taxon>
        <taxon>Myxococcota</taxon>
        <taxon>Myxococcia</taxon>
        <taxon>Myxococcales</taxon>
        <taxon>Cystobacterineae</taxon>
        <taxon>Myxococcaceae</taxon>
        <taxon>Corallococcus</taxon>
    </lineage>
</organism>
<feature type="region of interest" description="Disordered" evidence="1">
    <location>
        <begin position="30"/>
        <end position="84"/>
    </location>
</feature>
<evidence type="ECO:0000256" key="2">
    <source>
        <dbReference type="SAM" id="Phobius"/>
    </source>
</evidence>
<evidence type="ECO:0000313" key="4">
    <source>
        <dbReference type="Proteomes" id="UP000537825"/>
    </source>
</evidence>
<gene>
    <name evidence="3" type="ORF">GTZ93_40250</name>
</gene>
<keyword evidence="2" id="KW-0812">Transmembrane</keyword>
<accession>A0A7X4YIJ7</accession>